<evidence type="ECO:0000313" key="1">
    <source>
        <dbReference type="EMBL" id="KAJ0091658.1"/>
    </source>
</evidence>
<gene>
    <name evidence="1" type="ORF">Patl1_12855</name>
</gene>
<protein>
    <submittedName>
        <fullName evidence="1">Uncharacterized protein</fullName>
    </submittedName>
</protein>
<proteinExistence type="predicted"/>
<dbReference type="Proteomes" id="UP001164250">
    <property type="component" value="Chromosome 8"/>
</dbReference>
<sequence length="554" mass="62208">MASGRRKPTPSPKKTGGQNMAEVKEDAVIVLDESSSESEVKKLRERWELACVLNFLNVFEPVIGSGLKLTAEEIEMGLIEPNSSNAQLHIVLLKGIPPVSKLLNGSDAWVSVLRKKLAMWWPWVAEGEIPLTAVKGEEISRYKELEPTCRLLILKVLCEIRADVIYSASLCTEAAVSLLPFLNSDMIISIGLQQDDAVSYINDALKQGNQISSFRKDKIGKDANGTSYWYDGNTTIGYRLYKEVNKTGLKTKCKGKACLNLPANSTQWETLATNFEEFCEVVVRMNCHLAKLWQKLLLARQLPMMLFRLLKSYIRQAYRHHFVVKKERSLKRKQTQEMLLLNDFRNSCAVGITRSCRSRRPISYTFDDYDRAIDEAIALTKKSTSNKVQRHGKSVLNEGSVMEAKMEDSYDEEGDSTGSDTDSDRLQETGDGDDENSDDDYDNKKDNDDGNGSDSSNSHDERNLGKRNHGAPLVQKPVGSRWSERLAQGSSHPAMETRNLSAKNRYRQRPTRNSALDSIALDSDDDMSSEQTNSKLLEHENLSMVADSEEVSNS</sequence>
<dbReference type="EMBL" id="CM047904">
    <property type="protein sequence ID" value="KAJ0091658.1"/>
    <property type="molecule type" value="Genomic_DNA"/>
</dbReference>
<keyword evidence="2" id="KW-1185">Reference proteome</keyword>
<accession>A0ACC1AYJ7</accession>
<organism evidence="1 2">
    <name type="scientific">Pistacia atlantica</name>
    <dbReference type="NCBI Taxonomy" id="434234"/>
    <lineage>
        <taxon>Eukaryota</taxon>
        <taxon>Viridiplantae</taxon>
        <taxon>Streptophyta</taxon>
        <taxon>Embryophyta</taxon>
        <taxon>Tracheophyta</taxon>
        <taxon>Spermatophyta</taxon>
        <taxon>Magnoliopsida</taxon>
        <taxon>eudicotyledons</taxon>
        <taxon>Gunneridae</taxon>
        <taxon>Pentapetalae</taxon>
        <taxon>rosids</taxon>
        <taxon>malvids</taxon>
        <taxon>Sapindales</taxon>
        <taxon>Anacardiaceae</taxon>
        <taxon>Pistacia</taxon>
    </lineage>
</organism>
<comment type="caution">
    <text evidence="1">The sequence shown here is derived from an EMBL/GenBank/DDBJ whole genome shotgun (WGS) entry which is preliminary data.</text>
</comment>
<evidence type="ECO:0000313" key="2">
    <source>
        <dbReference type="Proteomes" id="UP001164250"/>
    </source>
</evidence>
<name>A0ACC1AYJ7_9ROSI</name>
<reference evidence="2" key="1">
    <citation type="journal article" date="2023" name="G3 (Bethesda)">
        <title>Genome assembly and association tests identify interacting loci associated with vigor, precocity, and sex in interspecific pistachio rootstocks.</title>
        <authorList>
            <person name="Palmer W."/>
            <person name="Jacygrad E."/>
            <person name="Sagayaradj S."/>
            <person name="Cavanaugh K."/>
            <person name="Han R."/>
            <person name="Bertier L."/>
            <person name="Beede B."/>
            <person name="Kafkas S."/>
            <person name="Golino D."/>
            <person name="Preece J."/>
            <person name="Michelmore R."/>
        </authorList>
    </citation>
    <scope>NUCLEOTIDE SEQUENCE [LARGE SCALE GENOMIC DNA]</scope>
</reference>